<organism evidence="2 3">
    <name type="scientific">Weissella viridescens</name>
    <name type="common">Lactobacillus viridescens</name>
    <dbReference type="NCBI Taxonomy" id="1629"/>
    <lineage>
        <taxon>Bacteria</taxon>
        <taxon>Bacillati</taxon>
        <taxon>Bacillota</taxon>
        <taxon>Bacilli</taxon>
        <taxon>Lactobacillales</taxon>
        <taxon>Lactobacillaceae</taxon>
        <taxon>Weissella</taxon>
    </lineage>
</organism>
<dbReference type="SUPFAM" id="SSF52540">
    <property type="entry name" value="P-loop containing nucleoside triphosphate hydrolases"/>
    <property type="match status" value="1"/>
</dbReference>
<dbReference type="OrthoDB" id="2307409at2"/>
<reference evidence="2 3" key="1">
    <citation type="submission" date="2018-10" db="EMBL/GenBank/DDBJ databases">
        <title>Draft genome sequence of Weissella viridescens UCO-SMC3.</title>
        <authorList>
            <person name="Garcia-Cancino A."/>
            <person name="Espinoza-Monje M."/>
            <person name="Albarracin L."/>
            <person name="Garcia-Castillo V."/>
            <person name="Campos-Martin J."/>
            <person name="Nakano Y."/>
            <person name="Guitierrez-Zamorano C."/>
            <person name="Ikeda-Ohtsubo W."/>
            <person name="Morita H."/>
            <person name="Kitazawa H."/>
            <person name="Villena J."/>
        </authorList>
    </citation>
    <scope>NUCLEOTIDE SEQUENCE [LARGE SCALE GENOMIC DNA]</scope>
    <source>
        <strain evidence="2 3">UCO-SMC3</strain>
    </source>
</reference>
<protein>
    <submittedName>
        <fullName evidence="2">AAA family ATPase</fullName>
    </submittedName>
</protein>
<evidence type="ECO:0000313" key="3">
    <source>
        <dbReference type="Proteomes" id="UP000275836"/>
    </source>
</evidence>
<sequence>MDKKKDFKSSFAMTNVERREMALKIAQHSTLSFDEAFSLLKNGQTSDERLQRDEEFTASKKQLLEKRKFSRFYSCSLWAQGRKKSFTFDDWKPEMQSDSERAAAIGNKAFRLAKELEQQDFNVLLTGSVGAGKTALALAISDKLRNFKTTLFVSMVEWKNLRMGAIKSPEKQREFSRLEQMMKDAEVLLLDDLGKDNKDSNGRATQDTNNMLFGLGDARMGKTTIITTNDSQSELARKYDAAVVSRLITKNPDHTISTNGLQDVREV</sequence>
<dbReference type="GO" id="GO:0006260">
    <property type="term" value="P:DNA replication"/>
    <property type="evidence" value="ECO:0007669"/>
    <property type="project" value="TreeGrafter"/>
</dbReference>
<dbReference type="GO" id="GO:0005524">
    <property type="term" value="F:ATP binding"/>
    <property type="evidence" value="ECO:0007669"/>
    <property type="project" value="InterPro"/>
</dbReference>
<dbReference type="Gene3D" id="3.40.50.300">
    <property type="entry name" value="P-loop containing nucleotide triphosphate hydrolases"/>
    <property type="match status" value="1"/>
</dbReference>
<dbReference type="RefSeq" id="WP_124942889.1">
    <property type="nucleotide sequence ID" value="NZ_RHGY01000002.1"/>
</dbReference>
<gene>
    <name evidence="2" type="ORF">D3P96_02850</name>
</gene>
<dbReference type="AlphaFoldDB" id="A0A3P2RCA5"/>
<feature type="domain" description="AAA+ ATPase" evidence="1">
    <location>
        <begin position="119"/>
        <end position="253"/>
    </location>
</feature>
<dbReference type="PANTHER" id="PTHR30050">
    <property type="entry name" value="CHROMOSOMAL REPLICATION INITIATOR PROTEIN DNAA"/>
    <property type="match status" value="1"/>
</dbReference>
<evidence type="ECO:0000259" key="1">
    <source>
        <dbReference type="SMART" id="SM00382"/>
    </source>
</evidence>
<dbReference type="CDD" id="cd00009">
    <property type="entry name" value="AAA"/>
    <property type="match status" value="1"/>
</dbReference>
<comment type="caution">
    <text evidence="2">The sequence shown here is derived from an EMBL/GenBank/DDBJ whole genome shotgun (WGS) entry which is preliminary data.</text>
</comment>
<dbReference type="Proteomes" id="UP000275836">
    <property type="component" value="Unassembled WGS sequence"/>
</dbReference>
<dbReference type="PANTHER" id="PTHR30050:SF4">
    <property type="entry name" value="ATP-BINDING PROTEIN RV3427C IN INSERTION SEQUENCE-RELATED"/>
    <property type="match status" value="1"/>
</dbReference>
<accession>A0A3P2RCA5</accession>
<dbReference type="InterPro" id="IPR003593">
    <property type="entry name" value="AAA+_ATPase"/>
</dbReference>
<dbReference type="Pfam" id="PF01695">
    <property type="entry name" value="IstB_IS21"/>
    <property type="match status" value="1"/>
</dbReference>
<dbReference type="InterPro" id="IPR027417">
    <property type="entry name" value="P-loop_NTPase"/>
</dbReference>
<name>A0A3P2RCA5_WEIVI</name>
<evidence type="ECO:0000313" key="2">
    <source>
        <dbReference type="EMBL" id="RRG18243.1"/>
    </source>
</evidence>
<dbReference type="EMBL" id="RHGY01000002">
    <property type="protein sequence ID" value="RRG18243.1"/>
    <property type="molecule type" value="Genomic_DNA"/>
</dbReference>
<dbReference type="SMART" id="SM00382">
    <property type="entry name" value="AAA"/>
    <property type="match status" value="1"/>
</dbReference>
<proteinExistence type="predicted"/>
<dbReference type="InterPro" id="IPR002611">
    <property type="entry name" value="IstB_ATP-bd"/>
</dbReference>